<comment type="caution">
    <text evidence="4">The sequence shown here is derived from an EMBL/GenBank/DDBJ whole genome shotgun (WGS) entry which is preliminary data.</text>
</comment>
<feature type="compositionally biased region" description="Basic and acidic residues" evidence="1">
    <location>
        <begin position="183"/>
        <end position="194"/>
    </location>
</feature>
<dbReference type="Pfam" id="PF04773">
    <property type="entry name" value="FecR"/>
    <property type="match status" value="1"/>
</dbReference>
<gene>
    <name evidence="4" type="ORF">N479_14045</name>
</gene>
<evidence type="ECO:0000259" key="3">
    <source>
        <dbReference type="Pfam" id="PF04773"/>
    </source>
</evidence>
<proteinExistence type="predicted"/>
<evidence type="ECO:0000313" key="5">
    <source>
        <dbReference type="Proteomes" id="UP000033434"/>
    </source>
</evidence>
<dbReference type="Proteomes" id="UP000033434">
    <property type="component" value="Unassembled WGS sequence"/>
</dbReference>
<dbReference type="EMBL" id="AUXW01000146">
    <property type="protein sequence ID" value="KKE83489.1"/>
    <property type="molecule type" value="Genomic_DNA"/>
</dbReference>
<sequence length="200" mass="22164">MKLRQLSFFLLSSACFADTQIAQVILAKEQVSAKSNSIERNLTRKSPVYIADTLKTGKQARAQLRFSDGTILTLGEQTQFIVDQFEHQDSSQARFSFLTGAFRVVTGKITKVTNPNFKIKTPMGSIGIRGTDFWGGNLYSADTIDIILLDSEHPLVIENEFGRVNISTSGFGTTLTKGQPPSEPEKWSDKKLQDAVKTIQ</sequence>
<evidence type="ECO:0000313" key="4">
    <source>
        <dbReference type="EMBL" id="KKE83489.1"/>
    </source>
</evidence>
<dbReference type="InterPro" id="IPR006860">
    <property type="entry name" value="FecR"/>
</dbReference>
<feature type="region of interest" description="Disordered" evidence="1">
    <location>
        <begin position="172"/>
        <end position="200"/>
    </location>
</feature>
<reference evidence="4 5" key="1">
    <citation type="journal article" date="2015" name="BMC Genomics">
        <title>Genome mining reveals unlocked bioactive potential of marine Gram-negative bacteria.</title>
        <authorList>
            <person name="Machado H."/>
            <person name="Sonnenschein E.C."/>
            <person name="Melchiorsen J."/>
            <person name="Gram L."/>
        </authorList>
    </citation>
    <scope>NUCLEOTIDE SEQUENCE [LARGE SCALE GENOMIC DNA]</scope>
    <source>
        <strain evidence="4 5">S4054</strain>
    </source>
</reference>
<dbReference type="RefSeq" id="WP_046356247.1">
    <property type="nucleotide sequence ID" value="NZ_AUXW01000146.1"/>
</dbReference>
<name>A0A0F6ADM3_9GAMM</name>
<accession>A0A0F6ADM3</accession>
<evidence type="ECO:0000256" key="2">
    <source>
        <dbReference type="SAM" id="SignalP"/>
    </source>
</evidence>
<dbReference type="Gene3D" id="2.60.120.1440">
    <property type="match status" value="1"/>
</dbReference>
<feature type="domain" description="FecR protein" evidence="3">
    <location>
        <begin position="52"/>
        <end position="147"/>
    </location>
</feature>
<organism evidence="4 5">
    <name type="scientific">Pseudoalteromonas luteoviolacea S4054</name>
    <dbReference type="NCBI Taxonomy" id="1129367"/>
    <lineage>
        <taxon>Bacteria</taxon>
        <taxon>Pseudomonadati</taxon>
        <taxon>Pseudomonadota</taxon>
        <taxon>Gammaproteobacteria</taxon>
        <taxon>Alteromonadales</taxon>
        <taxon>Pseudoalteromonadaceae</taxon>
        <taxon>Pseudoalteromonas</taxon>
    </lineage>
</organism>
<dbReference type="PANTHER" id="PTHR38731">
    <property type="entry name" value="LIPL45-RELATED LIPOPROTEIN-RELATED"/>
    <property type="match status" value="1"/>
</dbReference>
<evidence type="ECO:0000256" key="1">
    <source>
        <dbReference type="SAM" id="MobiDB-lite"/>
    </source>
</evidence>
<dbReference type="AlphaFoldDB" id="A0A0F6ADM3"/>
<keyword evidence="2" id="KW-0732">Signal</keyword>
<feature type="chain" id="PRO_5002499681" description="FecR protein domain-containing protein" evidence="2">
    <location>
        <begin position="18"/>
        <end position="200"/>
    </location>
</feature>
<dbReference type="PATRIC" id="fig|1129367.4.peg.2633"/>
<protein>
    <recommendedName>
        <fullName evidence="3">FecR protein domain-containing protein</fullName>
    </recommendedName>
</protein>
<feature type="signal peptide" evidence="2">
    <location>
        <begin position="1"/>
        <end position="17"/>
    </location>
</feature>
<dbReference type="PROSITE" id="PS51257">
    <property type="entry name" value="PROKAR_LIPOPROTEIN"/>
    <property type="match status" value="1"/>
</dbReference>